<dbReference type="Pfam" id="PF13692">
    <property type="entry name" value="Glyco_trans_1_4"/>
    <property type="match status" value="1"/>
</dbReference>
<keyword evidence="2" id="KW-1185">Reference proteome</keyword>
<proteinExistence type="predicted"/>
<dbReference type="InterPro" id="IPR050194">
    <property type="entry name" value="Glycosyltransferase_grp1"/>
</dbReference>
<name>A0A0B8NKU7_9VIBR</name>
<dbReference type="CDD" id="cd03801">
    <property type="entry name" value="GT4_PimA-like"/>
    <property type="match status" value="1"/>
</dbReference>
<dbReference type="EMBL" id="BBRZ01000006">
    <property type="protein sequence ID" value="GAM54716.1"/>
    <property type="molecule type" value="Genomic_DNA"/>
</dbReference>
<dbReference type="AlphaFoldDB" id="A0A0B8NKU7"/>
<dbReference type="Proteomes" id="UP000031671">
    <property type="component" value="Unassembled WGS sequence"/>
</dbReference>
<protein>
    <submittedName>
        <fullName evidence="1">Glycosyltransferase</fullName>
    </submittedName>
</protein>
<keyword evidence="1" id="KW-0808">Transferase</keyword>
<dbReference type="Gene3D" id="3.40.50.2000">
    <property type="entry name" value="Glycogen Phosphorylase B"/>
    <property type="match status" value="2"/>
</dbReference>
<dbReference type="SUPFAM" id="SSF53756">
    <property type="entry name" value="UDP-Glycosyltransferase/glycogen phosphorylase"/>
    <property type="match status" value="1"/>
</dbReference>
<dbReference type="PANTHER" id="PTHR45947:SF3">
    <property type="entry name" value="SULFOQUINOVOSYL TRANSFERASE SQD2"/>
    <property type="match status" value="1"/>
</dbReference>
<evidence type="ECO:0000313" key="1">
    <source>
        <dbReference type="EMBL" id="GAM54716.1"/>
    </source>
</evidence>
<comment type="caution">
    <text evidence="1">The sequence shown here is derived from an EMBL/GenBank/DDBJ whole genome shotgun (WGS) entry which is preliminary data.</text>
</comment>
<reference evidence="1 2" key="2">
    <citation type="submission" date="2015-01" db="EMBL/GenBank/DDBJ databases">
        <authorList>
            <consortium name="NBRP consortium"/>
            <person name="Sawabe T."/>
            <person name="Meirelles P."/>
            <person name="Feng G."/>
            <person name="Sayaka M."/>
            <person name="Hattori M."/>
            <person name="Ohkuma M."/>
        </authorList>
    </citation>
    <scope>NUCLEOTIDE SEQUENCE [LARGE SCALE GENOMIC DNA]</scope>
    <source>
        <strain evidence="2">JCM 19231</strain>
    </source>
</reference>
<gene>
    <name evidence="1" type="ORF">JCM19231_3804</name>
</gene>
<dbReference type="GO" id="GO:0016757">
    <property type="term" value="F:glycosyltransferase activity"/>
    <property type="evidence" value="ECO:0007669"/>
    <property type="project" value="TreeGrafter"/>
</dbReference>
<sequence length="246" mass="27337">MPYIITRRIDNPVKKKSYRQYRAASVLVGLSRAICDCLKEACPESKVERIPSSPVTYPVDEEQVKKIRSTYNGKTLVIQAANMYEHKGFDVSIRAAEIVEKFHPEVQFVFLGDGRMRQELEEQASGLSNVHFAGKQANMGDWFAAADLMIHPAYTEGLGSVILEALNTGLPVIATRAGGIPDIIEDGVNGHLVEIGNAQQLAENLVLLSRFESKKSILVSNIANSLQEFRIEHTARKYISIYESLS</sequence>
<organism evidence="1 2">
    <name type="scientific">Vibrio ishigakensis</name>
    <dbReference type="NCBI Taxonomy" id="1481914"/>
    <lineage>
        <taxon>Bacteria</taxon>
        <taxon>Pseudomonadati</taxon>
        <taxon>Pseudomonadota</taxon>
        <taxon>Gammaproteobacteria</taxon>
        <taxon>Vibrionales</taxon>
        <taxon>Vibrionaceae</taxon>
        <taxon>Vibrio</taxon>
    </lineage>
</organism>
<evidence type="ECO:0000313" key="2">
    <source>
        <dbReference type="Proteomes" id="UP000031671"/>
    </source>
</evidence>
<accession>A0A0B8NKU7</accession>
<reference evidence="1 2" key="1">
    <citation type="submission" date="2015-01" db="EMBL/GenBank/DDBJ databases">
        <title>Vibrio sp. C1 JCM 19231 whole genome shotgun sequence.</title>
        <authorList>
            <person name="Sawabe T."/>
            <person name="Meirelles P."/>
            <person name="Feng G."/>
            <person name="Sayaka M."/>
            <person name="Hattori M."/>
            <person name="Ohkuma M."/>
        </authorList>
    </citation>
    <scope>NUCLEOTIDE SEQUENCE [LARGE SCALE GENOMIC DNA]</scope>
    <source>
        <strain evidence="2">JCM 19231</strain>
    </source>
</reference>
<dbReference type="PANTHER" id="PTHR45947">
    <property type="entry name" value="SULFOQUINOVOSYL TRANSFERASE SQD2"/>
    <property type="match status" value="1"/>
</dbReference>